<keyword evidence="2" id="KW-1185">Reference proteome</keyword>
<proteinExistence type="predicted"/>
<organism evidence="1 2">
    <name type="scientific">Rousettus aegyptiacus</name>
    <name type="common">Egyptian fruit bat</name>
    <name type="synonym">Pteropus aegyptiacus</name>
    <dbReference type="NCBI Taxonomy" id="9407"/>
    <lineage>
        <taxon>Eukaryota</taxon>
        <taxon>Metazoa</taxon>
        <taxon>Chordata</taxon>
        <taxon>Craniata</taxon>
        <taxon>Vertebrata</taxon>
        <taxon>Euteleostomi</taxon>
        <taxon>Mammalia</taxon>
        <taxon>Eutheria</taxon>
        <taxon>Laurasiatheria</taxon>
        <taxon>Chiroptera</taxon>
        <taxon>Yinpterochiroptera</taxon>
        <taxon>Pteropodoidea</taxon>
        <taxon>Pteropodidae</taxon>
        <taxon>Rousettinae</taxon>
        <taxon>Rousettus</taxon>
    </lineage>
</organism>
<reference evidence="1 2" key="1">
    <citation type="journal article" date="2020" name="Nature">
        <title>Six reference-quality genomes reveal evolution of bat adaptations.</title>
        <authorList>
            <person name="Jebb D."/>
            <person name="Huang Z."/>
            <person name="Pippel M."/>
            <person name="Hughes G.M."/>
            <person name="Lavrichenko K."/>
            <person name="Devanna P."/>
            <person name="Winkler S."/>
            <person name="Jermiin L.S."/>
            <person name="Skirmuntt E.C."/>
            <person name="Katzourakis A."/>
            <person name="Burkitt-Gray L."/>
            <person name="Ray D.A."/>
            <person name="Sullivan K.A.M."/>
            <person name="Roscito J.G."/>
            <person name="Kirilenko B.M."/>
            <person name="Davalos L.M."/>
            <person name="Corthals A.P."/>
            <person name="Power M.L."/>
            <person name="Jones G."/>
            <person name="Ransome R.D."/>
            <person name="Dechmann D.K.N."/>
            <person name="Locatelli A.G."/>
            <person name="Puechmaille S.J."/>
            <person name="Fedrigo O."/>
            <person name="Jarvis E.D."/>
            <person name="Hiller M."/>
            <person name="Vernes S.C."/>
            <person name="Myers E.W."/>
            <person name="Teeling E.C."/>
        </authorList>
    </citation>
    <scope>NUCLEOTIDE SEQUENCE [LARGE SCALE GENOMIC DNA]</scope>
    <source>
        <strain evidence="1">MRouAeg1</strain>
        <tissue evidence="1">Muscle</tissue>
    </source>
</reference>
<dbReference type="AlphaFoldDB" id="A0A7J8DID9"/>
<dbReference type="EMBL" id="JACASE010000012">
    <property type="protein sequence ID" value="KAF6422883.1"/>
    <property type="molecule type" value="Genomic_DNA"/>
</dbReference>
<name>A0A7J8DID9_ROUAE</name>
<gene>
    <name evidence="1" type="ORF">HJG63_008671</name>
</gene>
<dbReference type="Proteomes" id="UP000593571">
    <property type="component" value="Unassembled WGS sequence"/>
</dbReference>
<evidence type="ECO:0000313" key="1">
    <source>
        <dbReference type="EMBL" id="KAF6422883.1"/>
    </source>
</evidence>
<evidence type="ECO:0000313" key="2">
    <source>
        <dbReference type="Proteomes" id="UP000593571"/>
    </source>
</evidence>
<sequence length="127" mass="14883">MKRCSRSLIIREMQIKTTMPYHLRPVRMAVINQSKTRSVGEDVEKREPSCTVGGTAHWSSHCGKQWWFLKKLKMDLPFDPAIVLLAIYPKKTKTIIHKDLYTPMFVATLFTIAKIWKQPKSHQQMIR</sequence>
<comment type="caution">
    <text evidence="1">The sequence shown here is derived from an EMBL/GenBank/DDBJ whole genome shotgun (WGS) entry which is preliminary data.</text>
</comment>
<accession>A0A7J8DID9</accession>
<protein>
    <submittedName>
        <fullName evidence="1">Uncharacterized protein</fullName>
    </submittedName>
</protein>